<feature type="domain" description="CCDC113/CCDC96 coiled-coil" evidence="3">
    <location>
        <begin position="329"/>
        <end position="494"/>
    </location>
</feature>
<reference evidence="4 5" key="1">
    <citation type="submission" date="2015-12" db="EMBL/GenBank/DDBJ databases">
        <title>The genome of Folsomia candida.</title>
        <authorList>
            <person name="Faddeeva A."/>
            <person name="Derks M.F."/>
            <person name="Anvar Y."/>
            <person name="Smit S."/>
            <person name="Van Straalen N."/>
            <person name="Roelofs D."/>
        </authorList>
    </citation>
    <scope>NUCLEOTIDE SEQUENCE [LARGE SCALE GENOMIC DNA]</scope>
    <source>
        <strain evidence="4 5">VU population</strain>
        <tissue evidence="4">Whole body</tissue>
    </source>
</reference>
<evidence type="ECO:0000313" key="5">
    <source>
        <dbReference type="Proteomes" id="UP000198287"/>
    </source>
</evidence>
<evidence type="ECO:0000256" key="2">
    <source>
        <dbReference type="SAM" id="MobiDB-lite"/>
    </source>
</evidence>
<evidence type="ECO:0000313" key="4">
    <source>
        <dbReference type="EMBL" id="OXA42698.1"/>
    </source>
</evidence>
<gene>
    <name evidence="4" type="ORF">Fcan01_22589</name>
</gene>
<dbReference type="Proteomes" id="UP000198287">
    <property type="component" value="Unassembled WGS sequence"/>
</dbReference>
<dbReference type="EMBL" id="LNIX01000025">
    <property type="protein sequence ID" value="OXA42698.1"/>
    <property type="molecule type" value="Genomic_DNA"/>
</dbReference>
<name>A0A226DCN6_FOLCA</name>
<accession>A0A226DCN6</accession>
<proteinExistence type="predicted"/>
<evidence type="ECO:0000256" key="1">
    <source>
        <dbReference type="SAM" id="Coils"/>
    </source>
</evidence>
<feature type="coiled-coil region" evidence="1">
    <location>
        <begin position="473"/>
        <end position="500"/>
    </location>
</feature>
<dbReference type="Pfam" id="PF13870">
    <property type="entry name" value="CCDC113_CCDC96_CC"/>
    <property type="match status" value="1"/>
</dbReference>
<dbReference type="InterPro" id="IPR025254">
    <property type="entry name" value="CCDC113/CCDC96_CC"/>
</dbReference>
<keyword evidence="5" id="KW-1185">Reference proteome</keyword>
<feature type="region of interest" description="Disordered" evidence="2">
    <location>
        <begin position="536"/>
        <end position="615"/>
    </location>
</feature>
<feature type="compositionally biased region" description="Low complexity" evidence="2">
    <location>
        <begin position="560"/>
        <end position="578"/>
    </location>
</feature>
<organism evidence="4 5">
    <name type="scientific">Folsomia candida</name>
    <name type="common">Springtail</name>
    <dbReference type="NCBI Taxonomy" id="158441"/>
    <lineage>
        <taxon>Eukaryota</taxon>
        <taxon>Metazoa</taxon>
        <taxon>Ecdysozoa</taxon>
        <taxon>Arthropoda</taxon>
        <taxon>Hexapoda</taxon>
        <taxon>Collembola</taxon>
        <taxon>Entomobryomorpha</taxon>
        <taxon>Isotomoidea</taxon>
        <taxon>Isotomidae</taxon>
        <taxon>Proisotominae</taxon>
        <taxon>Folsomia</taxon>
    </lineage>
</organism>
<sequence>MPPPLIESLSSLSNSTLVQLIQFTQKDIERLKTENYFYERTIERLEEPDKLVEEMFASKKGDGDEDSSIPLNTATTICASDESESEIPAAEDGEPDYSPIIPIDEINVSTDSFFDNMSDNSKDVALNYFRNIGIIAPPHYDVMRHKYGDLVKGAEEDPAYTLKAGAGVAKPTRLKSSMFKVGMALLEEKNKKTTVSDAAKRVITMFTQWVGENDPQNEDWANLEVDYPDFDLNDIKQLKVEDKLKFALQVEDELRKQFHQHEIRTLKEEGAVEVNVDAHQHSIRLLLELSRDFSIIMHDTKHPMSTSAMSDFILRLKRKMRNQISAEETKTRMAIRNIMTVRRRVAHQLRCSKKAGTSISEIDFEYLTAENEIFTNEMEEMNLYLKYLKQLSSNFFHTLTKDHDEVKGLTAQEDKFSIRIAKKRIALKTFERTFIKYKNLINKTHTRLEELKRKLTEYHAPKPLEYIRLKAAQYEMESEVASLEKKVKDLNLKLITARSTFAKLCHHYPSGDQTEAENEAWLTEVKDEVGSQNLMAGFETDSDDDAPDLPPSLRQPNPKTLSRLSTVTSASTTSAGGRKSNFPLRKPRPTNKAPLETQQTPNTGPKGGPLRTKKKTAQGLTLANASVGGLLSHRTGQPVIYDTDFEAEPRTQIHK</sequence>
<dbReference type="OrthoDB" id="10259713at2759"/>
<comment type="caution">
    <text evidence="4">The sequence shown here is derived from an EMBL/GenBank/DDBJ whole genome shotgun (WGS) entry which is preliminary data.</text>
</comment>
<protein>
    <recommendedName>
        <fullName evidence="3">CCDC113/CCDC96 coiled-coil domain-containing protein</fullName>
    </recommendedName>
</protein>
<keyword evidence="1" id="KW-0175">Coiled coil</keyword>
<dbReference type="AlphaFoldDB" id="A0A226DCN6"/>
<evidence type="ECO:0000259" key="3">
    <source>
        <dbReference type="Pfam" id="PF13870"/>
    </source>
</evidence>